<sequence length="193" mass="22544">MVGKFKRSNKSKSYLVESFVLNSEERVVSRRGKGKSPDPAFRKNNDQVHQVALVAKHTGRKVRELDLETLTLYFNNYVEVINLLLKKIYINPSRAQQLGKNLSEFKGKTYSLLRKDKDLNYERNAIFREKMYERLFRNALEQAGRMLLADFTRRELFNAALEVLDASSDDVLVLLRRKRMPSALIRKVRDSCK</sequence>
<evidence type="ECO:0000313" key="1">
    <source>
        <dbReference type="EMBL" id="GAG11501.1"/>
    </source>
</evidence>
<gene>
    <name evidence="1" type="ORF">S01H1_39247</name>
</gene>
<proteinExistence type="predicted"/>
<organism evidence="1">
    <name type="scientific">marine sediment metagenome</name>
    <dbReference type="NCBI Taxonomy" id="412755"/>
    <lineage>
        <taxon>unclassified sequences</taxon>
        <taxon>metagenomes</taxon>
        <taxon>ecological metagenomes</taxon>
    </lineage>
</organism>
<dbReference type="EMBL" id="BARS01024755">
    <property type="protein sequence ID" value="GAG11501.1"/>
    <property type="molecule type" value="Genomic_DNA"/>
</dbReference>
<dbReference type="AlphaFoldDB" id="X0WFM7"/>
<name>X0WFM7_9ZZZZ</name>
<protein>
    <submittedName>
        <fullName evidence="1">Uncharacterized protein</fullName>
    </submittedName>
</protein>
<feature type="non-terminal residue" evidence="1">
    <location>
        <position position="193"/>
    </location>
</feature>
<comment type="caution">
    <text evidence="1">The sequence shown here is derived from an EMBL/GenBank/DDBJ whole genome shotgun (WGS) entry which is preliminary data.</text>
</comment>
<accession>X0WFM7</accession>
<reference evidence="1" key="1">
    <citation type="journal article" date="2014" name="Front. Microbiol.">
        <title>High frequency of phylogenetically diverse reductive dehalogenase-homologous genes in deep subseafloor sedimentary metagenomes.</title>
        <authorList>
            <person name="Kawai M."/>
            <person name="Futagami T."/>
            <person name="Toyoda A."/>
            <person name="Takaki Y."/>
            <person name="Nishi S."/>
            <person name="Hori S."/>
            <person name="Arai W."/>
            <person name="Tsubouchi T."/>
            <person name="Morono Y."/>
            <person name="Uchiyama I."/>
            <person name="Ito T."/>
            <person name="Fujiyama A."/>
            <person name="Inagaki F."/>
            <person name="Takami H."/>
        </authorList>
    </citation>
    <scope>NUCLEOTIDE SEQUENCE</scope>
    <source>
        <strain evidence="1">Expedition CK06-06</strain>
    </source>
</reference>